<gene>
    <name evidence="4" type="ORF">PX52LOC_07486</name>
</gene>
<feature type="region of interest" description="Disordered" evidence="1">
    <location>
        <begin position="137"/>
        <end position="158"/>
    </location>
</feature>
<accession>A0A5C1AQR6</accession>
<dbReference type="Gene3D" id="2.60.120.560">
    <property type="entry name" value="Exo-inulinase, domain 1"/>
    <property type="match status" value="1"/>
</dbReference>
<dbReference type="OrthoDB" id="176168at2"/>
<evidence type="ECO:0000313" key="5">
    <source>
        <dbReference type="Proteomes" id="UP000324974"/>
    </source>
</evidence>
<feature type="domain" description="3-keto-alpha-glucoside-1,2-lyase/3-keto-2-hydroxy-glucal hydratase" evidence="3">
    <location>
        <begin position="154"/>
        <end position="334"/>
    </location>
</feature>
<keyword evidence="5" id="KW-1185">Reference proteome</keyword>
<keyword evidence="2" id="KW-0732">Signal</keyword>
<dbReference type="RefSeq" id="WP_149114699.1">
    <property type="nucleotide sequence ID" value="NZ_CP042425.1"/>
</dbReference>
<feature type="chain" id="PRO_5023052131" description="3-keto-alpha-glucoside-1,2-lyase/3-keto-2-hydroxy-glucal hydratase domain-containing protein" evidence="2">
    <location>
        <begin position="20"/>
        <end position="338"/>
    </location>
</feature>
<dbReference type="PANTHER" id="PTHR33546:SF1">
    <property type="entry name" value="LARGE, MULTIFUNCTIONAL SECRETED PROTEIN"/>
    <property type="match status" value="1"/>
</dbReference>
<organism evidence="4 5">
    <name type="scientific">Limnoglobus roseus</name>
    <dbReference type="NCBI Taxonomy" id="2598579"/>
    <lineage>
        <taxon>Bacteria</taxon>
        <taxon>Pseudomonadati</taxon>
        <taxon>Planctomycetota</taxon>
        <taxon>Planctomycetia</taxon>
        <taxon>Gemmatales</taxon>
        <taxon>Gemmataceae</taxon>
        <taxon>Limnoglobus</taxon>
    </lineage>
</organism>
<name>A0A5C1AQR6_9BACT</name>
<dbReference type="Pfam" id="PF06439">
    <property type="entry name" value="3keto-disac_hyd"/>
    <property type="match status" value="1"/>
</dbReference>
<feature type="signal peptide" evidence="2">
    <location>
        <begin position="1"/>
        <end position="19"/>
    </location>
</feature>
<evidence type="ECO:0000256" key="1">
    <source>
        <dbReference type="SAM" id="MobiDB-lite"/>
    </source>
</evidence>
<proteinExistence type="predicted"/>
<reference evidence="5" key="1">
    <citation type="submission" date="2019-08" db="EMBL/GenBank/DDBJ databases">
        <title>Limnoglobus roseus gen. nov., sp. nov., a novel freshwater planctomycete with a giant genome from the family Gemmataceae.</title>
        <authorList>
            <person name="Kulichevskaya I.S."/>
            <person name="Naumoff D.G."/>
            <person name="Miroshnikov K."/>
            <person name="Ivanova A."/>
            <person name="Philippov D.A."/>
            <person name="Hakobyan A."/>
            <person name="Rijpstra I.C."/>
            <person name="Sinninghe Damste J.S."/>
            <person name="Liesack W."/>
            <person name="Dedysh S.N."/>
        </authorList>
    </citation>
    <scope>NUCLEOTIDE SEQUENCE [LARGE SCALE GENOMIC DNA]</scope>
    <source>
        <strain evidence="5">PX52</strain>
    </source>
</reference>
<evidence type="ECO:0000256" key="2">
    <source>
        <dbReference type="SAM" id="SignalP"/>
    </source>
</evidence>
<dbReference type="KEGG" id="lrs:PX52LOC_07486"/>
<evidence type="ECO:0000259" key="3">
    <source>
        <dbReference type="Pfam" id="PF06439"/>
    </source>
</evidence>
<dbReference type="AlphaFoldDB" id="A0A5C1AQR6"/>
<dbReference type="PANTHER" id="PTHR33546">
    <property type="entry name" value="LARGE, MULTIFUNCTIONAL SECRETED PROTEIN-RELATED"/>
    <property type="match status" value="1"/>
</dbReference>
<dbReference type="Proteomes" id="UP000324974">
    <property type="component" value="Chromosome"/>
</dbReference>
<evidence type="ECO:0000313" key="4">
    <source>
        <dbReference type="EMBL" id="QEL20393.1"/>
    </source>
</evidence>
<dbReference type="GO" id="GO:0016787">
    <property type="term" value="F:hydrolase activity"/>
    <property type="evidence" value="ECO:0007669"/>
    <property type="project" value="InterPro"/>
</dbReference>
<dbReference type="InterPro" id="IPR010496">
    <property type="entry name" value="AL/BT2_dom"/>
</dbReference>
<dbReference type="EMBL" id="CP042425">
    <property type="protein sequence ID" value="QEL20393.1"/>
    <property type="molecule type" value="Genomic_DNA"/>
</dbReference>
<protein>
    <recommendedName>
        <fullName evidence="3">3-keto-alpha-glucoside-1,2-lyase/3-keto-2-hydroxy-glucal hydratase domain-containing protein</fullName>
    </recommendedName>
</protein>
<sequence>MFRLFLSLLFATCATVAVAQDKKPAAVKVNEPTKLKDDADYAVQGEYSGEAENDGKKVKLGVQVVAQGDGKFLVVAYGGGLPGEGWDGKKPDRGGVAERKDGKVTITVPAQGNDVRGEITSSGLTIKSQTTTATLKKVERKSPTLGAKPPEGADVLFGKPGDVENWQGGKIVKLSDGEFLAASNPRSKKSYQSFTAHVEFRLAWMPTARGQGRSNSGVYVQDRYELQVLDSFGLTGENNECGGFYQQSKPKENMCLPPMVWQTYDIDFTAAEFDADKKKTKNAKVVVKHNGVLIQDYEFTKATPGGKFNAEVPEPGSVFFQDHGDPVVYQNVWVLGKK</sequence>